<evidence type="ECO:0000313" key="6">
    <source>
        <dbReference type="Proteomes" id="UP000616499"/>
    </source>
</evidence>
<comment type="caution">
    <text evidence="4">Lacks conserved residue(s) required for the propagation of feature annotation.</text>
</comment>
<protein>
    <recommendedName>
        <fullName evidence="4">Probable chorismate pyruvate-lyase</fullName>
        <shortName evidence="4">CL</shortName>
        <shortName evidence="4">CPL</shortName>
        <ecNumber evidence="4">4.1.3.40</ecNumber>
    </recommendedName>
</protein>
<keyword evidence="1 4" id="KW-0963">Cytoplasm</keyword>
<evidence type="ECO:0000256" key="3">
    <source>
        <dbReference type="ARBA" id="ARBA00023239"/>
    </source>
</evidence>
<dbReference type="RefSeq" id="WP_373290458.1">
    <property type="nucleotide sequence ID" value="NZ_BMNW01000008.1"/>
</dbReference>
<evidence type="ECO:0000256" key="1">
    <source>
        <dbReference type="ARBA" id="ARBA00022490"/>
    </source>
</evidence>
<feature type="binding site" evidence="4">
    <location>
        <position position="79"/>
    </location>
    <ligand>
        <name>substrate</name>
    </ligand>
</feature>
<comment type="caution">
    <text evidence="5">The sequence shown here is derived from an EMBL/GenBank/DDBJ whole genome shotgun (WGS) entry which is preliminary data.</text>
</comment>
<comment type="function">
    <text evidence="4">Removes the pyruvyl group from chorismate, with concomitant aromatization of the ring, to provide 4-hydroxybenzoate (4HB) for the ubiquinone pathway.</text>
</comment>
<dbReference type="Pfam" id="PF04345">
    <property type="entry name" value="Chor_lyase"/>
    <property type="match status" value="1"/>
</dbReference>
<evidence type="ECO:0000256" key="4">
    <source>
        <dbReference type="HAMAP-Rule" id="MF_01632"/>
    </source>
</evidence>
<gene>
    <name evidence="4 5" type="primary">ubiC</name>
    <name evidence="5" type="ORF">GCM10009425_34320</name>
</gene>
<comment type="catalytic activity">
    <reaction evidence="4">
        <text>chorismate = 4-hydroxybenzoate + pyruvate</text>
        <dbReference type="Rhea" id="RHEA:16505"/>
        <dbReference type="ChEBI" id="CHEBI:15361"/>
        <dbReference type="ChEBI" id="CHEBI:17879"/>
        <dbReference type="ChEBI" id="CHEBI:29748"/>
        <dbReference type="EC" id="4.1.3.40"/>
    </reaction>
</comment>
<dbReference type="PANTHER" id="PTHR38683">
    <property type="entry name" value="CHORISMATE PYRUVATE-LYASE"/>
    <property type="match status" value="1"/>
</dbReference>
<name>A0ABQ2H0L4_9PSED</name>
<dbReference type="Gene3D" id="3.40.1410.10">
    <property type="entry name" value="Chorismate lyase-like"/>
    <property type="match status" value="1"/>
</dbReference>
<proteinExistence type="inferred from homology"/>
<dbReference type="InterPro" id="IPR028978">
    <property type="entry name" value="Chorismate_lyase_/UTRA_dom_sf"/>
</dbReference>
<dbReference type="Proteomes" id="UP000616499">
    <property type="component" value="Unassembled WGS sequence"/>
</dbReference>
<sequence>MDWSPDMTPRSPLWQTSAHLHGPAPREWLFEDNGSLTQRLTQLSEGRFEVEVVAEGWQPLREDECKALEASPDTLGWVREVFLLGRQTRWVFARSVATREALEASGFELAQLGQRPLGALLFSDNAFSRGPLEATRYPAGWLPQGEAQDQEPLWARRSVFRRDGLGVLVAEVFLPAFWQFLKDQRL</sequence>
<dbReference type="InterPro" id="IPR007440">
    <property type="entry name" value="Chorismate--pyruvate_lyase"/>
</dbReference>
<dbReference type="SUPFAM" id="SSF64288">
    <property type="entry name" value="Chorismate lyase-like"/>
    <property type="match status" value="1"/>
</dbReference>
<dbReference type="PANTHER" id="PTHR38683:SF1">
    <property type="entry name" value="CHORISMATE PYRUVATE-LYASE"/>
    <property type="match status" value="1"/>
</dbReference>
<reference evidence="6" key="1">
    <citation type="journal article" date="2019" name="Int. J. Syst. Evol. Microbiol.">
        <title>The Global Catalogue of Microorganisms (GCM) 10K type strain sequencing project: providing services to taxonomists for standard genome sequencing and annotation.</title>
        <authorList>
            <consortium name="The Broad Institute Genomics Platform"/>
            <consortium name="The Broad Institute Genome Sequencing Center for Infectious Disease"/>
            <person name="Wu L."/>
            <person name="Ma J."/>
        </authorList>
    </citation>
    <scope>NUCLEOTIDE SEQUENCE [LARGE SCALE GENOMIC DNA]</scope>
    <source>
        <strain evidence="6">JCM 13501</strain>
    </source>
</reference>
<dbReference type="EMBL" id="BMNW01000008">
    <property type="protein sequence ID" value="GGM20565.1"/>
    <property type="molecule type" value="Genomic_DNA"/>
</dbReference>
<dbReference type="HAMAP" id="MF_01632">
    <property type="entry name" value="UbiC"/>
    <property type="match status" value="1"/>
</dbReference>
<organism evidence="5 6">
    <name type="scientific">Pseudomonas asuensis</name>
    <dbReference type="NCBI Taxonomy" id="1825787"/>
    <lineage>
        <taxon>Bacteria</taxon>
        <taxon>Pseudomonadati</taxon>
        <taxon>Pseudomonadota</taxon>
        <taxon>Gammaproteobacteria</taxon>
        <taxon>Pseudomonadales</taxon>
        <taxon>Pseudomonadaceae</taxon>
        <taxon>Pseudomonas</taxon>
    </lineage>
</organism>
<keyword evidence="2 4" id="KW-0831">Ubiquinone biosynthesis</keyword>
<feature type="binding site" evidence="4">
    <location>
        <position position="117"/>
    </location>
    <ligand>
        <name>substrate</name>
    </ligand>
</feature>
<comment type="similarity">
    <text evidence="4">Belongs to the UbiC family.</text>
</comment>
<comment type="pathway">
    <text evidence="4">Cofactor biosynthesis; ubiquinone biosynthesis.</text>
</comment>
<evidence type="ECO:0000256" key="2">
    <source>
        <dbReference type="ARBA" id="ARBA00022688"/>
    </source>
</evidence>
<dbReference type="EC" id="4.1.3.40" evidence="4"/>
<accession>A0ABQ2H0L4</accession>
<keyword evidence="4 5" id="KW-0670">Pyruvate</keyword>
<feature type="binding site" evidence="4">
    <location>
        <position position="171"/>
    </location>
    <ligand>
        <name>substrate</name>
    </ligand>
</feature>
<evidence type="ECO:0000313" key="5">
    <source>
        <dbReference type="EMBL" id="GGM20565.1"/>
    </source>
</evidence>
<keyword evidence="3 4" id="KW-0456">Lyase</keyword>
<comment type="subcellular location">
    <subcellularLocation>
        <location evidence="4">Cytoplasm</location>
    </subcellularLocation>
</comment>
<keyword evidence="6" id="KW-1185">Reference proteome</keyword>